<evidence type="ECO:0000313" key="2">
    <source>
        <dbReference type="Proteomes" id="UP000005239"/>
    </source>
</evidence>
<dbReference type="PANTHER" id="PTHR35573:SF3">
    <property type="entry name" value="ML DOMAIN-CONTAINING PROTEIN"/>
    <property type="match status" value="1"/>
</dbReference>
<dbReference type="OrthoDB" id="5914298at2759"/>
<accession>A0A454XU77</accession>
<dbReference type="OMA" id="DDNHVNV"/>
<accession>A0A8R1UKV6</accession>
<name>A0A454XU77_PRIPA</name>
<reference evidence="1" key="2">
    <citation type="submission" date="2022-06" db="UniProtKB">
        <authorList>
            <consortium name="EnsemblMetazoa"/>
        </authorList>
    </citation>
    <scope>IDENTIFICATION</scope>
    <source>
        <strain evidence="1">PS312</strain>
    </source>
</reference>
<dbReference type="EnsemblMetazoa" id="PPA34792.1">
    <property type="protein sequence ID" value="PPA34792.1"/>
    <property type="gene ID" value="WBGene00273161"/>
</dbReference>
<dbReference type="Proteomes" id="UP000005239">
    <property type="component" value="Unassembled WGS sequence"/>
</dbReference>
<proteinExistence type="predicted"/>
<dbReference type="PANTHER" id="PTHR35573">
    <property type="entry name" value="PROTEIN CBG22129"/>
    <property type="match status" value="1"/>
</dbReference>
<evidence type="ECO:0000313" key="1">
    <source>
        <dbReference type="EnsemblMetazoa" id="PPA34792.1"/>
    </source>
</evidence>
<organism evidence="1 2">
    <name type="scientific">Pristionchus pacificus</name>
    <name type="common">Parasitic nematode worm</name>
    <dbReference type="NCBI Taxonomy" id="54126"/>
    <lineage>
        <taxon>Eukaryota</taxon>
        <taxon>Metazoa</taxon>
        <taxon>Ecdysozoa</taxon>
        <taxon>Nematoda</taxon>
        <taxon>Chromadorea</taxon>
        <taxon>Rhabditida</taxon>
        <taxon>Rhabditina</taxon>
        <taxon>Diplogasteromorpha</taxon>
        <taxon>Diplogasteroidea</taxon>
        <taxon>Neodiplogasteridae</taxon>
        <taxon>Pristionchus</taxon>
    </lineage>
</organism>
<sequence length="196" mass="21433">MLSTVIAFSALAVAANALAIPLNPVADRIELASCEYPNGTANALNMYSCSASGDTIEVKWVKITDLDGKDMYPIDPRKPFILELVAYNNGPDYEDNKVDVRLFEYQKSWSTGKCGWAEIPTFGALNGIDGCDFAKNCPLTHGDLDLKIELDLSAYSSIISMLTANSAIQLQISMKDYNPGSKHEEITCVEAQLRIN</sequence>
<protein>
    <submittedName>
        <fullName evidence="1">Uncharacterized protein</fullName>
    </submittedName>
</protein>
<keyword evidence="2" id="KW-1185">Reference proteome</keyword>
<dbReference type="AlphaFoldDB" id="A0A454XU77"/>
<gene>
    <name evidence="1" type="primary">WBGene00273161</name>
</gene>
<reference evidence="2" key="1">
    <citation type="journal article" date="2008" name="Nat. Genet.">
        <title>The Pristionchus pacificus genome provides a unique perspective on nematode lifestyle and parasitism.</title>
        <authorList>
            <person name="Dieterich C."/>
            <person name="Clifton S.W."/>
            <person name="Schuster L.N."/>
            <person name="Chinwalla A."/>
            <person name="Delehaunty K."/>
            <person name="Dinkelacker I."/>
            <person name="Fulton L."/>
            <person name="Fulton R."/>
            <person name="Godfrey J."/>
            <person name="Minx P."/>
            <person name="Mitreva M."/>
            <person name="Roeseler W."/>
            <person name="Tian H."/>
            <person name="Witte H."/>
            <person name="Yang S.P."/>
            <person name="Wilson R.K."/>
            <person name="Sommer R.J."/>
        </authorList>
    </citation>
    <scope>NUCLEOTIDE SEQUENCE [LARGE SCALE GENOMIC DNA]</scope>
    <source>
        <strain evidence="2">PS312</strain>
    </source>
</reference>